<gene>
    <name evidence="2" type="ORF">ACHAWO_010662</name>
</gene>
<comment type="caution">
    <text evidence="2">The sequence shown here is derived from an EMBL/GenBank/DDBJ whole genome shotgun (WGS) entry which is preliminary data.</text>
</comment>
<organism evidence="2 3">
    <name type="scientific">Cyclotella atomus</name>
    <dbReference type="NCBI Taxonomy" id="382360"/>
    <lineage>
        <taxon>Eukaryota</taxon>
        <taxon>Sar</taxon>
        <taxon>Stramenopiles</taxon>
        <taxon>Ochrophyta</taxon>
        <taxon>Bacillariophyta</taxon>
        <taxon>Coscinodiscophyceae</taxon>
        <taxon>Thalassiosirophycidae</taxon>
        <taxon>Stephanodiscales</taxon>
        <taxon>Stephanodiscaceae</taxon>
        <taxon>Cyclotella</taxon>
    </lineage>
</organism>
<name>A0ABD3QVP4_9STRA</name>
<sequence>MKIYAIVIAASTAHQSEGFQPAISRRSILRHIATASSSVVLLPNVASAADSAKAGKKELLRGGKNASDALHNGTDLNAKESVVASGLLDKMGLNDIAPEKGSDRAPPGPRKR</sequence>
<keyword evidence="3" id="KW-1185">Reference proteome</keyword>
<dbReference type="EMBL" id="JALLPJ020000079">
    <property type="protein sequence ID" value="KAL3803096.1"/>
    <property type="molecule type" value="Genomic_DNA"/>
</dbReference>
<dbReference type="AlphaFoldDB" id="A0ABD3QVP4"/>
<protein>
    <submittedName>
        <fullName evidence="2">Uncharacterized protein</fullName>
    </submittedName>
</protein>
<evidence type="ECO:0000313" key="3">
    <source>
        <dbReference type="Proteomes" id="UP001530400"/>
    </source>
</evidence>
<reference evidence="2 3" key="1">
    <citation type="submission" date="2024-10" db="EMBL/GenBank/DDBJ databases">
        <title>Updated reference genomes for cyclostephanoid diatoms.</title>
        <authorList>
            <person name="Roberts W.R."/>
            <person name="Alverson A.J."/>
        </authorList>
    </citation>
    <scope>NUCLEOTIDE SEQUENCE [LARGE SCALE GENOMIC DNA]</scope>
    <source>
        <strain evidence="2 3">AJA010-31</strain>
    </source>
</reference>
<evidence type="ECO:0000256" key="1">
    <source>
        <dbReference type="SAM" id="MobiDB-lite"/>
    </source>
</evidence>
<feature type="region of interest" description="Disordered" evidence="1">
    <location>
        <begin position="93"/>
        <end position="112"/>
    </location>
</feature>
<dbReference type="Proteomes" id="UP001530400">
    <property type="component" value="Unassembled WGS sequence"/>
</dbReference>
<accession>A0ABD3QVP4</accession>
<evidence type="ECO:0000313" key="2">
    <source>
        <dbReference type="EMBL" id="KAL3803096.1"/>
    </source>
</evidence>
<proteinExistence type="predicted"/>